<protein>
    <submittedName>
        <fullName evidence="1">Uncharacterized protein</fullName>
    </submittedName>
</protein>
<name>A0ABQ1VMS0_9RHOB</name>
<gene>
    <name evidence="1" type="ORF">GCM10011402_38460</name>
</gene>
<accession>A0ABQ1VMS0</accession>
<sequence length="81" mass="8963">MNRSSTPPKPAKQATYVRYTGGRCGKSIQVTVFNRVRPVDANEIHILLAHYKDEIAGNHEGQRLQTATMPAAVSKVNVDEE</sequence>
<proteinExistence type="predicted"/>
<dbReference type="Proteomes" id="UP000640509">
    <property type="component" value="Unassembled WGS sequence"/>
</dbReference>
<keyword evidence="2" id="KW-1185">Reference proteome</keyword>
<comment type="caution">
    <text evidence="1">The sequence shown here is derived from an EMBL/GenBank/DDBJ whole genome shotgun (WGS) entry which is preliminary data.</text>
</comment>
<evidence type="ECO:0000313" key="2">
    <source>
        <dbReference type="Proteomes" id="UP000640509"/>
    </source>
</evidence>
<evidence type="ECO:0000313" key="1">
    <source>
        <dbReference type="EMBL" id="GGF82176.1"/>
    </source>
</evidence>
<dbReference type="EMBL" id="BMIV01000048">
    <property type="protein sequence ID" value="GGF82176.1"/>
    <property type="molecule type" value="Genomic_DNA"/>
</dbReference>
<reference evidence="2" key="1">
    <citation type="journal article" date="2019" name="Int. J. Syst. Evol. Microbiol.">
        <title>The Global Catalogue of Microorganisms (GCM) 10K type strain sequencing project: providing services to taxonomists for standard genome sequencing and annotation.</title>
        <authorList>
            <consortium name="The Broad Institute Genomics Platform"/>
            <consortium name="The Broad Institute Genome Sequencing Center for Infectious Disease"/>
            <person name="Wu L."/>
            <person name="Ma J."/>
        </authorList>
    </citation>
    <scope>NUCLEOTIDE SEQUENCE [LARGE SCALE GENOMIC DNA]</scope>
    <source>
        <strain evidence="2">CGMCC 1.15419</strain>
    </source>
</reference>
<organism evidence="1 2">
    <name type="scientific">Paracoccus acridae</name>
    <dbReference type="NCBI Taxonomy" id="1795310"/>
    <lineage>
        <taxon>Bacteria</taxon>
        <taxon>Pseudomonadati</taxon>
        <taxon>Pseudomonadota</taxon>
        <taxon>Alphaproteobacteria</taxon>
        <taxon>Rhodobacterales</taxon>
        <taxon>Paracoccaceae</taxon>
        <taxon>Paracoccus</taxon>
    </lineage>
</organism>